<proteinExistence type="predicted"/>
<dbReference type="RefSeq" id="WP_025226778.1">
    <property type="nucleotide sequence ID" value="NZ_CP007139.1"/>
</dbReference>
<name>A0A068NPE7_FIMGI</name>
<protein>
    <submittedName>
        <fullName evidence="2">Uncharacterized protein</fullName>
    </submittedName>
</protein>
<keyword evidence="1" id="KW-0812">Transmembrane</keyword>
<evidence type="ECO:0000313" key="3">
    <source>
        <dbReference type="Proteomes" id="UP000027982"/>
    </source>
</evidence>
<keyword evidence="3" id="KW-1185">Reference proteome</keyword>
<sequence length="286" mass="32258">MRLDGRIHPEILRLADQFAQQYTWPGTSSLVPEHAKAIKAYQSLWMKQYGKGCFAWFVFYSVAFVGSIAVKPMLGNPSVNFAVLSVLVLGFLHAYLGYQTSRKRLSADELAALLPVLDLSPVQRAYSEAALVLYRLNLPEETGDDVWKQLNRLIDEETRLRSVRDRGSVGLSTPAQVSSEMEEIRKRLDQTNDSMTREALERSFELCQGRLQAVRDLSLVVERVDAQLEMLAQSMRGMRDSLQRLSTAPSDTNWELDLQPLRDTVEHASFHSQALEAAVNEVQTLG</sequence>
<accession>A0A068NPE7</accession>
<dbReference type="AlphaFoldDB" id="A0A068NPE7"/>
<organism evidence="2 3">
    <name type="scientific">Fimbriimonas ginsengisoli Gsoil 348</name>
    <dbReference type="NCBI Taxonomy" id="661478"/>
    <lineage>
        <taxon>Bacteria</taxon>
        <taxon>Bacillati</taxon>
        <taxon>Armatimonadota</taxon>
        <taxon>Fimbriimonadia</taxon>
        <taxon>Fimbriimonadales</taxon>
        <taxon>Fimbriimonadaceae</taxon>
        <taxon>Fimbriimonas</taxon>
    </lineage>
</organism>
<evidence type="ECO:0000256" key="1">
    <source>
        <dbReference type="SAM" id="Phobius"/>
    </source>
</evidence>
<feature type="transmembrane region" description="Helical" evidence="1">
    <location>
        <begin position="79"/>
        <end position="98"/>
    </location>
</feature>
<dbReference type="Proteomes" id="UP000027982">
    <property type="component" value="Chromosome"/>
</dbReference>
<reference evidence="2 3" key="1">
    <citation type="journal article" date="2014" name="PLoS ONE">
        <title>The first complete genome sequence of the class fimbriimonadia in the phylum armatimonadetes.</title>
        <authorList>
            <person name="Hu Z.Y."/>
            <person name="Wang Y.Z."/>
            <person name="Im W.T."/>
            <person name="Wang S.Y."/>
            <person name="Zhao G.P."/>
            <person name="Zheng H.J."/>
            <person name="Quan Z.X."/>
        </authorList>
    </citation>
    <scope>NUCLEOTIDE SEQUENCE [LARGE SCALE GENOMIC DNA]</scope>
    <source>
        <strain evidence="2">Gsoil 348</strain>
    </source>
</reference>
<dbReference type="EMBL" id="CP007139">
    <property type="protein sequence ID" value="AIE84595.1"/>
    <property type="molecule type" value="Genomic_DNA"/>
</dbReference>
<gene>
    <name evidence="2" type="ORF">OP10G_1227</name>
</gene>
<evidence type="ECO:0000313" key="2">
    <source>
        <dbReference type="EMBL" id="AIE84595.1"/>
    </source>
</evidence>
<dbReference type="HOGENOM" id="CLU_968912_0_0_0"/>
<dbReference type="KEGG" id="fgi:OP10G_1227"/>
<keyword evidence="1" id="KW-0472">Membrane</keyword>
<feature type="transmembrane region" description="Helical" evidence="1">
    <location>
        <begin position="53"/>
        <end position="73"/>
    </location>
</feature>
<keyword evidence="1" id="KW-1133">Transmembrane helix</keyword>